<protein>
    <submittedName>
        <fullName evidence="3">Transglutaminase domain protein</fullName>
    </submittedName>
</protein>
<evidence type="ECO:0000256" key="1">
    <source>
        <dbReference type="SAM" id="Phobius"/>
    </source>
</evidence>
<keyword evidence="1" id="KW-1133">Transmembrane helix</keyword>
<keyword evidence="1" id="KW-0472">Membrane</keyword>
<organism evidence="3 4">
    <name type="scientific">Candidatus Daviesbacteria bacterium GW2011_GWC2_40_12</name>
    <dbReference type="NCBI Taxonomy" id="1618431"/>
    <lineage>
        <taxon>Bacteria</taxon>
        <taxon>Candidatus Daviesiibacteriota</taxon>
    </lineage>
</organism>
<feature type="domain" description="Transglutaminase-like" evidence="2">
    <location>
        <begin position="378"/>
        <end position="448"/>
    </location>
</feature>
<dbReference type="SUPFAM" id="SSF54001">
    <property type="entry name" value="Cysteine proteinases"/>
    <property type="match status" value="1"/>
</dbReference>
<dbReference type="InterPro" id="IPR038765">
    <property type="entry name" value="Papain-like_cys_pep_sf"/>
</dbReference>
<reference evidence="3 4" key="1">
    <citation type="journal article" date="2015" name="Nature">
        <title>rRNA introns, odd ribosomes, and small enigmatic genomes across a large radiation of phyla.</title>
        <authorList>
            <person name="Brown C.T."/>
            <person name="Hug L.A."/>
            <person name="Thomas B.C."/>
            <person name="Sharon I."/>
            <person name="Castelle C.J."/>
            <person name="Singh A."/>
            <person name="Wilkins M.J."/>
            <person name="Williams K.H."/>
            <person name="Banfield J.F."/>
        </authorList>
    </citation>
    <scope>NUCLEOTIDE SEQUENCE [LARGE SCALE GENOMIC DNA]</scope>
</reference>
<dbReference type="InterPro" id="IPR002931">
    <property type="entry name" value="Transglutaminase-like"/>
</dbReference>
<dbReference type="SMART" id="SM00460">
    <property type="entry name" value="TGc"/>
    <property type="match status" value="1"/>
</dbReference>
<evidence type="ECO:0000313" key="3">
    <source>
        <dbReference type="EMBL" id="KKR42381.1"/>
    </source>
</evidence>
<dbReference type="PANTHER" id="PTHR33490">
    <property type="entry name" value="BLR5614 PROTEIN-RELATED"/>
    <property type="match status" value="1"/>
</dbReference>
<dbReference type="EMBL" id="LBYB01000002">
    <property type="protein sequence ID" value="KKR42381.1"/>
    <property type="molecule type" value="Genomic_DNA"/>
</dbReference>
<dbReference type="Pfam" id="PF01841">
    <property type="entry name" value="Transglut_core"/>
    <property type="match status" value="1"/>
</dbReference>
<accession>A0A0G0QY48</accession>
<dbReference type="AlphaFoldDB" id="A0A0G0QY48"/>
<sequence length="652" mass="72830">MFRKTLVVLPHFLRYVIRDTKYVIFILFLLITCHLSLIPPVFAAEEFATSYDVLYDIGEDGIATITEKVNLRNLTSEYYANQFKLTIGATQISDIKASDAGGSLEIASEQKENLTTISVKFNQQVAGLGKNLPWTISFKSKDFAEKVGKIWEVRAPRISPTSNPESYNLTLSVPKIFGDPSQISPTPKSQTVSGNKLFLTFDMEQLKSSGVSATFGQNQLFDFDLTYHLENNNLVPVRTNIALPPDTSFQDVIYQRIEPKPLNVTLDNDGNYLAWFRLERGQKMDVKVFGSAKLYSSSKVKNPFLEESLRNKYTSADKYWEKDNPQIISKVNEILGKNPPPDNGEKAKLIFRFVVNFLKYDSSRLEGNIERFGAVTALNNPDTAVCMEFTDLFIALARAAGIPARELNGYAYSANNALRPLSLTKDILHSWPEYWNASRGWVMVDPTWENTTGGADYFSKLDLNHFAFVVKGSSSSEPIPAGSYKYTGQEDTRDVKVSLSDTDFLGHPQIDVVLESLNPVISGFPGKLVIKVTNTGNSFFPSDSLTINSNKLTIQNSKTQKLGIIPPFGSSVFEFNVRTKSLFDSFTDQMTIAIGNQKFTQEVKVAPFILFQTVPLIISAVAAFMVLVYAVILGVFIYRKRILKAKLQAGKS</sequence>
<dbReference type="Gene3D" id="3.10.620.30">
    <property type="match status" value="1"/>
</dbReference>
<evidence type="ECO:0000259" key="2">
    <source>
        <dbReference type="SMART" id="SM00460"/>
    </source>
</evidence>
<proteinExistence type="predicted"/>
<dbReference type="PANTHER" id="PTHR33490:SF6">
    <property type="entry name" value="SLL1049 PROTEIN"/>
    <property type="match status" value="1"/>
</dbReference>
<keyword evidence="1" id="KW-0812">Transmembrane</keyword>
<evidence type="ECO:0000313" key="4">
    <source>
        <dbReference type="Proteomes" id="UP000034881"/>
    </source>
</evidence>
<name>A0A0G0QY48_9BACT</name>
<dbReference type="Proteomes" id="UP000034881">
    <property type="component" value="Unassembled WGS sequence"/>
</dbReference>
<feature type="transmembrane region" description="Helical" evidence="1">
    <location>
        <begin position="616"/>
        <end position="638"/>
    </location>
</feature>
<gene>
    <name evidence="3" type="ORF">UT77_C0002G0034</name>
</gene>
<comment type="caution">
    <text evidence="3">The sequence shown here is derived from an EMBL/GenBank/DDBJ whole genome shotgun (WGS) entry which is preliminary data.</text>
</comment>